<dbReference type="PANTHER" id="PTHR43358:SF4">
    <property type="entry name" value="ALPHA_BETA HYDROLASE FOLD-1 DOMAIN-CONTAINING PROTEIN"/>
    <property type="match status" value="1"/>
</dbReference>
<dbReference type="Pfam" id="PF12146">
    <property type="entry name" value="Hydrolase_4"/>
    <property type="match status" value="1"/>
</dbReference>
<dbReference type="AlphaFoldDB" id="A0A099I859"/>
<dbReference type="RefSeq" id="WP_044904358.1">
    <property type="nucleotide sequence ID" value="NZ_JAQCQO010000025.1"/>
</dbReference>
<dbReference type="InterPro" id="IPR029058">
    <property type="entry name" value="AB_hydrolase_fold"/>
</dbReference>
<evidence type="ECO:0000259" key="2">
    <source>
        <dbReference type="Pfam" id="PF12146"/>
    </source>
</evidence>
<accession>A0A099I859</accession>
<organism evidence="3 4">
    <name type="scientific">Clostridium innocuum</name>
    <dbReference type="NCBI Taxonomy" id="1522"/>
    <lineage>
        <taxon>Bacteria</taxon>
        <taxon>Bacillati</taxon>
        <taxon>Bacillota</taxon>
        <taxon>Clostridia</taxon>
        <taxon>Eubacteriales</taxon>
        <taxon>Clostridiaceae</taxon>
        <taxon>Clostridium</taxon>
    </lineage>
</organism>
<name>A0A099I859_CLOIN</name>
<keyword evidence="3" id="KW-0378">Hydrolase</keyword>
<keyword evidence="1" id="KW-0472">Membrane</keyword>
<sequence length="313" mass="34494">MKKRTKVIIGIGISLLILVLGGLGFAGNYFYTLAIDAHSDKSVVFGNEEEDPKAAQASKDSYNEMMARDTKDVWMKNKDGYRLHAYEINQTGNKWVIVVHGYISEAKNMAEVANHFAEQGYRVLVPDLRSHGQSEGDSIGMGAWDSEDIVEWSKYILKQDSSASIALYGVSMGASTVMMASGNEQLPDAVKVAVEDCGYTSAWDEFSFQLDDLFGLPSFPALDAANLVTKLRAGYDLKDADALAAVKRKKVPMLFIHGDADDFVPTDMVYPLYKAAAGEKELMIVKGAGHGKSREADPLAYWEKVDTFLEKYI</sequence>
<dbReference type="PANTHER" id="PTHR43358">
    <property type="entry name" value="ALPHA/BETA-HYDROLASE"/>
    <property type="match status" value="1"/>
</dbReference>
<feature type="transmembrane region" description="Helical" evidence="1">
    <location>
        <begin position="7"/>
        <end position="31"/>
    </location>
</feature>
<feature type="domain" description="Serine aminopeptidase S33" evidence="2">
    <location>
        <begin position="94"/>
        <end position="181"/>
    </location>
</feature>
<evidence type="ECO:0000313" key="3">
    <source>
        <dbReference type="EMBL" id="KGJ54174.1"/>
    </source>
</evidence>
<dbReference type="GO" id="GO:0016787">
    <property type="term" value="F:hydrolase activity"/>
    <property type="evidence" value="ECO:0007669"/>
    <property type="project" value="UniProtKB-KW"/>
</dbReference>
<dbReference type="Proteomes" id="UP000030008">
    <property type="component" value="Unassembled WGS sequence"/>
</dbReference>
<reference evidence="3 4" key="1">
    <citation type="submission" date="2014-08" db="EMBL/GenBank/DDBJ databases">
        <title>Clostridium innocuum, an unnegligible vancomycin-resistant pathogen causing extra-intestinal infections.</title>
        <authorList>
            <person name="Feng Y."/>
            <person name="Chiu C.-H."/>
        </authorList>
    </citation>
    <scope>NUCLEOTIDE SEQUENCE [LARGE SCALE GENOMIC DNA]</scope>
    <source>
        <strain evidence="3 4">AN88</strain>
    </source>
</reference>
<dbReference type="InterPro" id="IPR022742">
    <property type="entry name" value="Hydrolase_4"/>
</dbReference>
<keyword evidence="1" id="KW-0812">Transmembrane</keyword>
<keyword evidence="1" id="KW-1133">Transmembrane helix</keyword>
<protein>
    <submittedName>
        <fullName evidence="3">Alpha/beta hydrolase</fullName>
    </submittedName>
</protein>
<dbReference type="SUPFAM" id="SSF53474">
    <property type="entry name" value="alpha/beta-Hydrolases"/>
    <property type="match status" value="1"/>
</dbReference>
<dbReference type="InterPro" id="IPR052920">
    <property type="entry name" value="DNA-binding_regulatory"/>
</dbReference>
<evidence type="ECO:0000313" key="4">
    <source>
        <dbReference type="Proteomes" id="UP000030008"/>
    </source>
</evidence>
<comment type="caution">
    <text evidence="3">The sequence shown here is derived from an EMBL/GenBank/DDBJ whole genome shotgun (WGS) entry which is preliminary data.</text>
</comment>
<dbReference type="Gene3D" id="3.40.50.1820">
    <property type="entry name" value="alpha/beta hydrolase"/>
    <property type="match status" value="1"/>
</dbReference>
<proteinExistence type="predicted"/>
<evidence type="ECO:0000256" key="1">
    <source>
        <dbReference type="SAM" id="Phobius"/>
    </source>
</evidence>
<gene>
    <name evidence="3" type="ORF">CIAN88_04755</name>
</gene>
<dbReference type="EMBL" id="JQIF01000020">
    <property type="protein sequence ID" value="KGJ54174.1"/>
    <property type="molecule type" value="Genomic_DNA"/>
</dbReference>